<protein>
    <submittedName>
        <fullName evidence="1">Uncharacterized protein</fullName>
    </submittedName>
</protein>
<evidence type="ECO:0000313" key="2">
    <source>
        <dbReference type="Proteomes" id="UP000221506"/>
    </source>
</evidence>
<dbReference type="EMBL" id="KY914485">
    <property type="protein sequence ID" value="ARK07999.1"/>
    <property type="molecule type" value="Genomic_DNA"/>
</dbReference>
<gene>
    <name evidence="1" type="ORF">phiA829_179</name>
</gene>
<dbReference type="Proteomes" id="UP000221506">
    <property type="component" value="Segment"/>
</dbReference>
<sequence>MKSFILAALLAAASLSAQAKTVDEIINGMSDMNRMVACSMAHESWQLNAPTSKQAEEHRRKSAEVMNAASKKYGAKAFMSIGSPEVMAFKMVAMNRASISLEPKLCKGFGASSEFTVSDTSVDTKADPDDSPMTIEQHGIRRKVKSFTQISQFYDYMATGESWGLTTESESLRLYMCFSAFATDPQGEKYQAKLDEMMGIGNEGKGGANEVEFAVSGVPLFNKFFEHAIGQYQGQFVDNFCHDFG</sequence>
<evidence type="ECO:0000313" key="1">
    <source>
        <dbReference type="EMBL" id="ARK07999.1"/>
    </source>
</evidence>
<keyword evidence="2" id="KW-1185">Reference proteome</keyword>
<reference evidence="1 2" key="1">
    <citation type="submission" date="2017-04" db="EMBL/GenBank/DDBJ databases">
        <title>Complete genome sequence and characterization of temperature-dependent bacteriophage phiA8-29 infecting Aeromonas.</title>
        <authorList>
            <person name="He Y."/>
            <person name="Yang H."/>
        </authorList>
    </citation>
    <scope>NUCLEOTIDE SEQUENCE [LARGE SCALE GENOMIC DNA]</scope>
</reference>
<name>A0A1W6DYN8_9CAUD</name>
<proteinExistence type="predicted"/>
<organism evidence="1 2">
    <name type="scientific">Aeromonas phage phiA8-29</name>
    <dbReference type="NCBI Taxonomy" id="1978922"/>
    <lineage>
        <taxon>Viruses</taxon>
        <taxon>Duplodnaviria</taxon>
        <taxon>Heunggongvirae</taxon>
        <taxon>Uroviricota</taxon>
        <taxon>Caudoviricetes</taxon>
        <taxon>Pantevenvirales</taxon>
        <taxon>Ackermannviridae</taxon>
        <taxon>Tedavirus</taxon>
        <taxon>Tedavirus A829</taxon>
    </lineage>
</organism>
<accession>A0A1W6DYN8</accession>